<keyword evidence="1 4" id="KW-0479">Metal-binding</keyword>
<feature type="compositionally biased region" description="Low complexity" evidence="5">
    <location>
        <begin position="506"/>
        <end position="527"/>
    </location>
</feature>
<feature type="compositionally biased region" description="Pro residues" evidence="5">
    <location>
        <begin position="1"/>
        <end position="15"/>
    </location>
</feature>
<feature type="domain" description="C3H1-type" evidence="6">
    <location>
        <begin position="558"/>
        <end position="586"/>
    </location>
</feature>
<dbReference type="InterPro" id="IPR000571">
    <property type="entry name" value="Znf_CCCH"/>
</dbReference>
<dbReference type="EMBL" id="JBFMKM010000014">
    <property type="protein sequence ID" value="KAL1297682.1"/>
    <property type="molecule type" value="Genomic_DNA"/>
</dbReference>
<feature type="compositionally biased region" description="Gly residues" evidence="5">
    <location>
        <begin position="29"/>
        <end position="38"/>
    </location>
</feature>
<evidence type="ECO:0000256" key="5">
    <source>
        <dbReference type="SAM" id="MobiDB-lite"/>
    </source>
</evidence>
<accession>A0ABR3P5A0</accession>
<gene>
    <name evidence="7" type="ORF">AAFC00_006234</name>
</gene>
<evidence type="ECO:0000256" key="1">
    <source>
        <dbReference type="ARBA" id="ARBA00022723"/>
    </source>
</evidence>
<keyword evidence="8" id="KW-1185">Reference proteome</keyword>
<feature type="compositionally biased region" description="Low complexity" evidence="5">
    <location>
        <begin position="463"/>
        <end position="477"/>
    </location>
</feature>
<dbReference type="Pfam" id="PF00642">
    <property type="entry name" value="zf-CCCH"/>
    <property type="match status" value="1"/>
</dbReference>
<feature type="region of interest" description="Disordered" evidence="5">
    <location>
        <begin position="445"/>
        <end position="561"/>
    </location>
</feature>
<feature type="compositionally biased region" description="Low complexity" evidence="5">
    <location>
        <begin position="396"/>
        <end position="405"/>
    </location>
</feature>
<feature type="compositionally biased region" description="Polar residues" evidence="5">
    <location>
        <begin position="117"/>
        <end position="131"/>
    </location>
</feature>
<name>A0ABR3P5A0_9PEZI</name>
<feature type="zinc finger region" description="C3H1-type" evidence="4">
    <location>
        <begin position="558"/>
        <end position="586"/>
    </location>
</feature>
<feature type="region of interest" description="Disordered" evidence="5">
    <location>
        <begin position="288"/>
        <end position="373"/>
    </location>
</feature>
<feature type="compositionally biased region" description="Basic and acidic residues" evidence="5">
    <location>
        <begin position="288"/>
        <end position="313"/>
    </location>
</feature>
<evidence type="ECO:0000256" key="4">
    <source>
        <dbReference type="PROSITE-ProRule" id="PRU00723"/>
    </source>
</evidence>
<dbReference type="InterPro" id="IPR019496">
    <property type="entry name" value="NUFIP1_cons_dom"/>
</dbReference>
<feature type="compositionally biased region" description="Polar residues" evidence="5">
    <location>
        <begin position="91"/>
        <end position="103"/>
    </location>
</feature>
<feature type="compositionally biased region" description="Polar residues" evidence="5">
    <location>
        <begin position="63"/>
        <end position="83"/>
    </location>
</feature>
<feature type="compositionally biased region" description="Polar residues" evidence="5">
    <location>
        <begin position="491"/>
        <end position="505"/>
    </location>
</feature>
<keyword evidence="3 4" id="KW-0862">Zinc</keyword>
<reference evidence="7 8" key="1">
    <citation type="submission" date="2024-07" db="EMBL/GenBank/DDBJ databases">
        <title>Draft sequence of the Neodothiora populina.</title>
        <authorList>
            <person name="Drown D.D."/>
            <person name="Schuette U.S."/>
            <person name="Buechlein A.B."/>
            <person name="Rusch D.R."/>
            <person name="Winton L.W."/>
            <person name="Adams G.A."/>
        </authorList>
    </citation>
    <scope>NUCLEOTIDE SEQUENCE [LARGE SCALE GENOMIC DNA]</scope>
    <source>
        <strain evidence="7 8">CPC 39397</strain>
    </source>
</reference>
<feature type="compositionally biased region" description="Gly residues" evidence="5">
    <location>
        <begin position="46"/>
        <end position="55"/>
    </location>
</feature>
<dbReference type="SMART" id="SM00356">
    <property type="entry name" value="ZnF_C3H1"/>
    <property type="match status" value="1"/>
</dbReference>
<dbReference type="PANTHER" id="PTHR13309">
    <property type="entry name" value="NUCLEAR FRAGILE X MENTAL RETARDATION PROTEIN INTERACTING PROTEIN 1"/>
    <property type="match status" value="1"/>
</dbReference>
<feature type="region of interest" description="Disordered" evidence="5">
    <location>
        <begin position="588"/>
        <end position="619"/>
    </location>
</feature>
<feature type="compositionally biased region" description="Low complexity" evidence="5">
    <location>
        <begin position="170"/>
        <end position="189"/>
    </location>
</feature>
<evidence type="ECO:0000256" key="2">
    <source>
        <dbReference type="ARBA" id="ARBA00022771"/>
    </source>
</evidence>
<dbReference type="InterPro" id="IPR039136">
    <property type="entry name" value="NUFIP1-like"/>
</dbReference>
<keyword evidence="2 4" id="KW-0863">Zinc-finger</keyword>
<feature type="compositionally biased region" description="Acidic residues" evidence="5">
    <location>
        <begin position="236"/>
        <end position="249"/>
    </location>
</feature>
<dbReference type="RefSeq" id="XP_069197364.1">
    <property type="nucleotide sequence ID" value="XM_069346156.1"/>
</dbReference>
<comment type="caution">
    <text evidence="7">The sequence shown here is derived from an EMBL/GenBank/DDBJ whole genome shotgun (WGS) entry which is preliminary data.</text>
</comment>
<feature type="region of interest" description="Disordered" evidence="5">
    <location>
        <begin position="1"/>
        <end position="250"/>
    </location>
</feature>
<evidence type="ECO:0000313" key="8">
    <source>
        <dbReference type="Proteomes" id="UP001562354"/>
    </source>
</evidence>
<feature type="compositionally biased region" description="Basic and acidic residues" evidence="5">
    <location>
        <begin position="334"/>
        <end position="348"/>
    </location>
</feature>
<proteinExistence type="predicted"/>
<protein>
    <recommendedName>
        <fullName evidence="6">C3H1-type domain-containing protein</fullName>
    </recommendedName>
</protein>
<dbReference type="InterPro" id="IPR036855">
    <property type="entry name" value="Znf_CCCH_sf"/>
</dbReference>
<dbReference type="GeneID" id="95979933"/>
<organism evidence="7 8">
    <name type="scientific">Neodothiora populina</name>
    <dbReference type="NCBI Taxonomy" id="2781224"/>
    <lineage>
        <taxon>Eukaryota</taxon>
        <taxon>Fungi</taxon>
        <taxon>Dikarya</taxon>
        <taxon>Ascomycota</taxon>
        <taxon>Pezizomycotina</taxon>
        <taxon>Dothideomycetes</taxon>
        <taxon>Dothideomycetidae</taxon>
        <taxon>Dothideales</taxon>
        <taxon>Dothioraceae</taxon>
        <taxon>Neodothiora</taxon>
    </lineage>
</organism>
<dbReference type="PROSITE" id="PS50103">
    <property type="entry name" value="ZF_C3H1"/>
    <property type="match status" value="1"/>
</dbReference>
<dbReference type="PANTHER" id="PTHR13309:SF0">
    <property type="entry name" value="FMR1-INTERACTING PROTEIN NUFIP1"/>
    <property type="match status" value="1"/>
</dbReference>
<evidence type="ECO:0000313" key="7">
    <source>
        <dbReference type="EMBL" id="KAL1297682.1"/>
    </source>
</evidence>
<feature type="compositionally biased region" description="Low complexity" evidence="5">
    <location>
        <begin position="132"/>
        <end position="146"/>
    </location>
</feature>
<evidence type="ECO:0000259" key="6">
    <source>
        <dbReference type="PROSITE" id="PS50103"/>
    </source>
</evidence>
<evidence type="ECO:0000256" key="3">
    <source>
        <dbReference type="ARBA" id="ARBA00022833"/>
    </source>
</evidence>
<dbReference type="SUPFAM" id="SSF90229">
    <property type="entry name" value="CCCH zinc finger"/>
    <property type="match status" value="1"/>
</dbReference>
<dbReference type="Pfam" id="PF10453">
    <property type="entry name" value="NUFIP1"/>
    <property type="match status" value="1"/>
</dbReference>
<dbReference type="Gene3D" id="6.10.250.3220">
    <property type="match status" value="1"/>
</dbReference>
<sequence>MSGFSFPPPPPPPPKATSSQQPELVQGSFRGGRGGRGGGRGDGRGTGRGRGGQNQRGGRPQQPYQSHAHSNQAYQTGANSFPVNQRGGAANVQSMHGDYSQNYAIPPGAYVNPAFNPLQTQGVQPPQQSHGYSAQQYASNQSSSSSPGGNKRTREQAFGGPAQRHHPMKKPQSAPKVPAAPAVPSFGAPLPLPPKATPATATAQIVASKADPKKRISLFGLTSEGGVADDTKQEESEGEDEEDDVDEEASYAANLSNGPLTIEYNGETRNLSSPAELADWLNERKRFYPTKQRIEEKKTEVRTRMEERKRIQQETRAAAAAADPTSSLAKSLPGKRERPQHREAERGLKGRRGAGPEQGGSGTPEVSSKDDARRLLELKMFEVQELQKKLAESEARAAAAASSKQEAGEKQLEAEIHKHAVAKDSTTTAVDPVVSVVSPEVDVNMTTEANSVDPLQALEAALSAPTDPATATHPTSSEPALEPSHPHDTNLDQLTNPQELNNNDNSSLPRPISAASPPAPSSNSDSSDSSDTDSSDSDSAPEQTSSHGTGPIRVAAPNSSKPICNAFATTGNCRFGPKCRFRHVATEHTRQARSNAVTNDGGSGGVGGSSGRRGEKAGKARTTLFQRMVEQEKEKENALALGAIKFLGQVGFFRSAAPVTQEQKQQQSSS</sequence>
<feature type="region of interest" description="Disordered" evidence="5">
    <location>
        <begin position="393"/>
        <end position="414"/>
    </location>
</feature>
<feature type="compositionally biased region" description="Gly residues" evidence="5">
    <location>
        <begin position="601"/>
        <end position="611"/>
    </location>
</feature>
<dbReference type="Proteomes" id="UP001562354">
    <property type="component" value="Unassembled WGS sequence"/>
</dbReference>